<dbReference type="PANTHER" id="PTHR37315:SF1">
    <property type="entry name" value="UPF0311 PROTEIN BLR7842"/>
    <property type="match status" value="1"/>
</dbReference>
<name>A0A949U459_9CLOT</name>
<proteinExistence type="predicted"/>
<sequence>MANERPVQLDIPALEVEKLFYLEAKCDPIIPVGDVGTAELNIYCISEGYFEGEKLRGEILKFGADWNYMYPNRYDVMKTRYLLKTDDGAIISISTDGRYLNTLEQDQALDRGEYVDPRNYYFRQHIFFETGAEKYKWLNGVIAFAVMGIKPTGEICYNAYMLK</sequence>
<dbReference type="RefSeq" id="WP_218323135.1">
    <property type="nucleotide sequence ID" value="NZ_JAEEGC010000153.1"/>
</dbReference>
<gene>
    <name evidence="1" type="ORF">I6U48_24675</name>
</gene>
<protein>
    <submittedName>
        <fullName evidence="1">DUF3237 domain-containing protein</fullName>
    </submittedName>
</protein>
<reference evidence="1" key="1">
    <citation type="submission" date="2020-12" db="EMBL/GenBank/DDBJ databases">
        <title>Clostridium thailandense sp. nov., a novel acetogenic bacterium isolated from peat land soil in Thailand.</title>
        <authorList>
            <person name="Chaikitkaew S."/>
            <person name="Birkeland N.K."/>
        </authorList>
    </citation>
    <scope>NUCLEOTIDE SEQUENCE</scope>
    <source>
        <strain evidence="1">PL3</strain>
    </source>
</reference>
<evidence type="ECO:0000313" key="2">
    <source>
        <dbReference type="Proteomes" id="UP000694308"/>
    </source>
</evidence>
<accession>A0A949U459</accession>
<organism evidence="1 2">
    <name type="scientific">Clostridium thailandense</name>
    <dbReference type="NCBI Taxonomy" id="2794346"/>
    <lineage>
        <taxon>Bacteria</taxon>
        <taxon>Bacillati</taxon>
        <taxon>Bacillota</taxon>
        <taxon>Clostridia</taxon>
        <taxon>Eubacteriales</taxon>
        <taxon>Clostridiaceae</taxon>
        <taxon>Clostridium</taxon>
    </lineage>
</organism>
<comment type="caution">
    <text evidence="1">The sequence shown here is derived from an EMBL/GenBank/DDBJ whole genome shotgun (WGS) entry which is preliminary data.</text>
</comment>
<dbReference type="InterPro" id="IPR020915">
    <property type="entry name" value="UPF0311"/>
</dbReference>
<evidence type="ECO:0000313" key="1">
    <source>
        <dbReference type="EMBL" id="MBV7276089.1"/>
    </source>
</evidence>
<keyword evidence="2" id="KW-1185">Reference proteome</keyword>
<dbReference type="EMBL" id="JAEEGC010000153">
    <property type="protein sequence ID" value="MBV7276089.1"/>
    <property type="molecule type" value="Genomic_DNA"/>
</dbReference>
<dbReference type="AlphaFoldDB" id="A0A949U459"/>
<dbReference type="Proteomes" id="UP000694308">
    <property type="component" value="Unassembled WGS sequence"/>
</dbReference>
<dbReference type="PANTHER" id="PTHR37315">
    <property type="entry name" value="UPF0311 PROTEIN BLR7842"/>
    <property type="match status" value="1"/>
</dbReference>
<dbReference type="Pfam" id="PF11578">
    <property type="entry name" value="DUF3237"/>
    <property type="match status" value="1"/>
</dbReference>